<comment type="caution">
    <text evidence="5">The sequence shown here is derived from an EMBL/GenBank/DDBJ whole genome shotgun (WGS) entry which is preliminary data.</text>
</comment>
<keyword evidence="3" id="KW-0804">Transcription</keyword>
<evidence type="ECO:0000256" key="3">
    <source>
        <dbReference type="ARBA" id="ARBA00023163"/>
    </source>
</evidence>
<dbReference type="Proteomes" id="UP001440599">
    <property type="component" value="Unassembled WGS sequence"/>
</dbReference>
<keyword evidence="2 5" id="KW-0238">DNA-binding</keyword>
<protein>
    <submittedName>
        <fullName evidence="5">LacI family DNA-binding transcriptional regulator</fullName>
    </submittedName>
</protein>
<gene>
    <name evidence="5" type="ORF">WMO45_13490</name>
</gene>
<evidence type="ECO:0000256" key="2">
    <source>
        <dbReference type="ARBA" id="ARBA00023125"/>
    </source>
</evidence>
<dbReference type="EMBL" id="JBBMFT010000019">
    <property type="protein sequence ID" value="MEQ2457528.1"/>
    <property type="molecule type" value="Genomic_DNA"/>
</dbReference>
<dbReference type="PANTHER" id="PTHR30146">
    <property type="entry name" value="LACI-RELATED TRANSCRIPTIONAL REPRESSOR"/>
    <property type="match status" value="1"/>
</dbReference>
<name>A0ABV1ESF2_9FIRM</name>
<evidence type="ECO:0000256" key="1">
    <source>
        <dbReference type="ARBA" id="ARBA00023015"/>
    </source>
</evidence>
<dbReference type="Pfam" id="PF13407">
    <property type="entry name" value="Peripla_BP_4"/>
    <property type="match status" value="1"/>
</dbReference>
<sequence>MRREKNRVTIRDVAARAGVSPSTVHLVVAGKTGPKEETRQKVLRVVEALHYRCNAAASSLKRGETWIGAVLPAPEGGNELYYGPIWKGVRDYCESTQDFNIQLMELPYRNDGSVTVQLKSVEEIQSEEKLSGVVVLGDIAPEARKALRRLSDLGLPIVLVNGEVPEIGPVCSVQTENYLLGCTMGEILVRTTPDGSGILACAGGKSTPANVEMVQGLESYLRECAPERMIYKIYYGYSDEEIQQLYRQLLEVLKDKKIGGCCSVTARGSIQLARALERTGMAGRISAIGSDIFSENMESLKKNVFQNLIFKNPYQQGWQATKRLFQHIFRVRQTKGEIERLKGEVVFQSSISMYR</sequence>
<dbReference type="SUPFAM" id="SSF47413">
    <property type="entry name" value="lambda repressor-like DNA-binding domains"/>
    <property type="match status" value="1"/>
</dbReference>
<evidence type="ECO:0000313" key="6">
    <source>
        <dbReference type="Proteomes" id="UP001440599"/>
    </source>
</evidence>
<dbReference type="CDD" id="cd01392">
    <property type="entry name" value="HTH_LacI"/>
    <property type="match status" value="1"/>
</dbReference>
<evidence type="ECO:0000259" key="4">
    <source>
        <dbReference type="PROSITE" id="PS50932"/>
    </source>
</evidence>
<proteinExistence type="predicted"/>
<keyword evidence="6" id="KW-1185">Reference proteome</keyword>
<feature type="domain" description="HTH lacI-type" evidence="4">
    <location>
        <begin position="8"/>
        <end position="62"/>
    </location>
</feature>
<dbReference type="InterPro" id="IPR028082">
    <property type="entry name" value="Peripla_BP_I"/>
</dbReference>
<accession>A0ABV1ESF2</accession>
<dbReference type="Gene3D" id="3.40.50.2300">
    <property type="match status" value="2"/>
</dbReference>
<dbReference type="InterPro" id="IPR010982">
    <property type="entry name" value="Lambda_DNA-bd_dom_sf"/>
</dbReference>
<organism evidence="5 6">
    <name type="scientific">Flavonifractor hominis</name>
    <dbReference type="NCBI Taxonomy" id="3133178"/>
    <lineage>
        <taxon>Bacteria</taxon>
        <taxon>Bacillati</taxon>
        <taxon>Bacillota</taxon>
        <taxon>Clostridia</taxon>
        <taxon>Eubacteriales</taxon>
        <taxon>Oscillospiraceae</taxon>
        <taxon>Flavonifractor</taxon>
    </lineage>
</organism>
<dbReference type="Pfam" id="PF00356">
    <property type="entry name" value="LacI"/>
    <property type="match status" value="1"/>
</dbReference>
<dbReference type="GO" id="GO:0003677">
    <property type="term" value="F:DNA binding"/>
    <property type="evidence" value="ECO:0007669"/>
    <property type="project" value="UniProtKB-KW"/>
</dbReference>
<reference evidence="5 6" key="1">
    <citation type="submission" date="2024-03" db="EMBL/GenBank/DDBJ databases">
        <title>Human intestinal bacterial collection.</title>
        <authorList>
            <person name="Pauvert C."/>
            <person name="Hitch T.C.A."/>
            <person name="Clavel T."/>
        </authorList>
    </citation>
    <scope>NUCLEOTIDE SEQUENCE [LARGE SCALE GENOMIC DNA]</scope>
    <source>
        <strain evidence="5 6">CLA-AP-H34</strain>
    </source>
</reference>
<dbReference type="InterPro" id="IPR000843">
    <property type="entry name" value="HTH_LacI"/>
</dbReference>
<dbReference type="SUPFAM" id="SSF53822">
    <property type="entry name" value="Periplasmic binding protein-like I"/>
    <property type="match status" value="1"/>
</dbReference>
<dbReference type="Gene3D" id="1.10.260.40">
    <property type="entry name" value="lambda repressor-like DNA-binding domains"/>
    <property type="match status" value="1"/>
</dbReference>
<keyword evidence="1" id="KW-0805">Transcription regulation</keyword>
<evidence type="ECO:0000313" key="5">
    <source>
        <dbReference type="EMBL" id="MEQ2457528.1"/>
    </source>
</evidence>
<dbReference type="PROSITE" id="PS00356">
    <property type="entry name" value="HTH_LACI_1"/>
    <property type="match status" value="1"/>
</dbReference>
<dbReference type="RefSeq" id="WP_349141406.1">
    <property type="nucleotide sequence ID" value="NZ_JBBMFT010000019.1"/>
</dbReference>
<dbReference type="SMART" id="SM00354">
    <property type="entry name" value="HTH_LACI"/>
    <property type="match status" value="1"/>
</dbReference>
<dbReference type="PANTHER" id="PTHR30146:SF152">
    <property type="entry name" value="TRANSCRIPTIONAL REGULATORY PROTEIN"/>
    <property type="match status" value="1"/>
</dbReference>
<dbReference type="PROSITE" id="PS50932">
    <property type="entry name" value="HTH_LACI_2"/>
    <property type="match status" value="1"/>
</dbReference>
<dbReference type="InterPro" id="IPR025997">
    <property type="entry name" value="SBP_2_dom"/>
</dbReference>